<dbReference type="AlphaFoldDB" id="A0A8J3VW69"/>
<protein>
    <submittedName>
        <fullName evidence="3">Lantibiotic biosynthesis protein</fullName>
    </submittedName>
</protein>
<dbReference type="Pfam" id="PF14028">
    <property type="entry name" value="Lant_dehydr_C"/>
    <property type="match status" value="1"/>
</dbReference>
<evidence type="ECO:0000259" key="2">
    <source>
        <dbReference type="Pfam" id="PF14028"/>
    </source>
</evidence>
<dbReference type="InterPro" id="IPR023809">
    <property type="entry name" value="Thiopep_bacteriocin_synth_dom"/>
</dbReference>
<sequence length="356" mass="39409">MAAPSSTTDSTDSDARPKSNRPQWLSLHVFYAGDQDRLLVDGVSPIVRSLRECHMIASHFFIRYWQEGPHVRLRLLPAPGVAPDVVAAEAEAYLAGYLAENPVPDPPARLPAQTYRRLFLAEYDQLAWDRLYGRDGEMPVRDNNSVRRMGYEPEYARYGGPAGIELAEWHFEASSDLVLGLLAAKRPVQPARLGISAQLGLILCLALLGDVDRVVGFLDGYRNFWVQTYGTVDVDLRSVYRTTYAPMAARLRRRANGIRDAVLAPGGDGSALTGPSWSARGWLAHCRALRRRLVDMLATDGVEVDTALPRLLHSYLHMTNDRLDVSVFEGSYLADALCAALTARSPGQRAWTTKSS</sequence>
<proteinExistence type="predicted"/>
<feature type="region of interest" description="Disordered" evidence="1">
    <location>
        <begin position="1"/>
        <end position="20"/>
    </location>
</feature>
<name>A0A8J3VW69_9ACTN</name>
<reference evidence="3" key="1">
    <citation type="submission" date="2021-01" db="EMBL/GenBank/DDBJ databases">
        <title>Whole genome shotgun sequence of Rugosimonospora africana NBRC 104875.</title>
        <authorList>
            <person name="Komaki H."/>
            <person name="Tamura T."/>
        </authorList>
    </citation>
    <scope>NUCLEOTIDE SEQUENCE</scope>
    <source>
        <strain evidence="3">NBRC 104875</strain>
    </source>
</reference>
<evidence type="ECO:0000256" key="1">
    <source>
        <dbReference type="SAM" id="MobiDB-lite"/>
    </source>
</evidence>
<keyword evidence="4" id="KW-1185">Reference proteome</keyword>
<feature type="domain" description="Thiopeptide-type bacteriocin biosynthesis" evidence="2">
    <location>
        <begin position="24"/>
        <end position="337"/>
    </location>
</feature>
<dbReference type="EMBL" id="BONZ01000096">
    <property type="protein sequence ID" value="GIH20428.1"/>
    <property type="molecule type" value="Genomic_DNA"/>
</dbReference>
<evidence type="ECO:0000313" key="4">
    <source>
        <dbReference type="Proteomes" id="UP000642748"/>
    </source>
</evidence>
<organism evidence="3 4">
    <name type="scientific">Rugosimonospora africana</name>
    <dbReference type="NCBI Taxonomy" id="556532"/>
    <lineage>
        <taxon>Bacteria</taxon>
        <taxon>Bacillati</taxon>
        <taxon>Actinomycetota</taxon>
        <taxon>Actinomycetes</taxon>
        <taxon>Micromonosporales</taxon>
        <taxon>Micromonosporaceae</taxon>
        <taxon>Rugosimonospora</taxon>
    </lineage>
</organism>
<gene>
    <name evidence="3" type="ORF">Raf01_86000</name>
</gene>
<dbReference type="RefSeq" id="WP_203923853.1">
    <property type="nucleotide sequence ID" value="NZ_BONZ01000096.1"/>
</dbReference>
<feature type="compositionally biased region" description="Low complexity" evidence="1">
    <location>
        <begin position="1"/>
        <end position="10"/>
    </location>
</feature>
<accession>A0A8J3VW69</accession>
<comment type="caution">
    <text evidence="3">The sequence shown here is derived from an EMBL/GenBank/DDBJ whole genome shotgun (WGS) entry which is preliminary data.</text>
</comment>
<evidence type="ECO:0000313" key="3">
    <source>
        <dbReference type="EMBL" id="GIH20428.1"/>
    </source>
</evidence>
<dbReference type="Proteomes" id="UP000642748">
    <property type="component" value="Unassembled WGS sequence"/>
</dbReference>